<accession>S6AGG2</accession>
<dbReference type="EMBL" id="AP013068">
    <property type="protein sequence ID" value="BAN49382.1"/>
    <property type="molecule type" value="Genomic_DNA"/>
</dbReference>
<dbReference type="KEGG" id="pre:PCA10_36500"/>
<evidence type="ECO:0008006" key="3">
    <source>
        <dbReference type="Google" id="ProtNLM"/>
    </source>
</evidence>
<dbReference type="PATRIC" id="fig|1245471.3.peg.3684"/>
<protein>
    <recommendedName>
        <fullName evidence="3">DUF5666 domain-containing protein</fullName>
    </recommendedName>
</protein>
<evidence type="ECO:0000313" key="1">
    <source>
        <dbReference type="EMBL" id="BAN49382.1"/>
    </source>
</evidence>
<dbReference type="HOGENOM" id="CLU_117183_0_0_6"/>
<name>S6AGG2_METRE</name>
<dbReference type="OrthoDB" id="6868511at2"/>
<dbReference type="Proteomes" id="UP000015503">
    <property type="component" value="Chromosome"/>
</dbReference>
<sequence length="202" mass="21246">MHHAKSLAALFIALTAVGGCSSPTHDEGLTATASSASSFTPGVPGGVDIQTVQVTAVITAIDQQRRTFTLQDDQGNRQTFDAVPEMRNFSQLKVGDRVNAVVTHERVVRLREPNATSTDGVAGVVATAPEGSRPGMLVAGTKEITAVVKAIDTTQHTATLQFPDGSSKVVRVRPDIELKPSYLNKQVVISLTSAMAISVEAP</sequence>
<gene>
    <name evidence="1" type="ORF">PCA10_36500</name>
</gene>
<proteinExistence type="predicted"/>
<dbReference type="STRING" id="1245471.PCA10_36500"/>
<evidence type="ECO:0000313" key="2">
    <source>
        <dbReference type="Proteomes" id="UP000015503"/>
    </source>
</evidence>
<dbReference type="RefSeq" id="WP_016493521.1">
    <property type="nucleotide sequence ID" value="NC_021499.1"/>
</dbReference>
<dbReference type="eggNOG" id="ENOG50316DX">
    <property type="taxonomic scope" value="Bacteria"/>
</dbReference>
<organism evidence="1 2">
    <name type="scientific">Metapseudomonas resinovorans NBRC 106553</name>
    <dbReference type="NCBI Taxonomy" id="1245471"/>
    <lineage>
        <taxon>Bacteria</taxon>
        <taxon>Pseudomonadati</taxon>
        <taxon>Pseudomonadota</taxon>
        <taxon>Gammaproteobacteria</taxon>
        <taxon>Pseudomonadales</taxon>
        <taxon>Pseudomonadaceae</taxon>
        <taxon>Metapseudomonas</taxon>
    </lineage>
</organism>
<keyword evidence="2" id="KW-1185">Reference proteome</keyword>
<dbReference type="PROSITE" id="PS51257">
    <property type="entry name" value="PROKAR_LIPOPROTEIN"/>
    <property type="match status" value="1"/>
</dbReference>
<dbReference type="AlphaFoldDB" id="S6AGG2"/>
<reference evidence="1 2" key="1">
    <citation type="journal article" date="2013" name="Genome Announc.">
        <title>Complete Genome Sequence of the Carbazole Degrader Pseudomonas resinovorans Strain CA10 (NBRC 106553).</title>
        <authorList>
            <person name="Shintani M."/>
            <person name="Hosoyama A."/>
            <person name="Ohji S."/>
            <person name="Tsuchikane K."/>
            <person name="Takarada H."/>
            <person name="Yamazoe A."/>
            <person name="Fujita N."/>
            <person name="Nojiri H."/>
        </authorList>
    </citation>
    <scope>NUCLEOTIDE SEQUENCE [LARGE SCALE GENOMIC DNA]</scope>
    <source>
        <strain evidence="1 2">NBRC 106553</strain>
    </source>
</reference>